<dbReference type="SUPFAM" id="SSF51445">
    <property type="entry name" value="(Trans)glycosidases"/>
    <property type="match status" value="1"/>
</dbReference>
<keyword evidence="8 10" id="KW-0624">Polysaccharide degradation</keyword>
<evidence type="ECO:0000256" key="8">
    <source>
        <dbReference type="ARBA" id="ARBA00023326"/>
    </source>
</evidence>
<keyword evidence="3" id="KW-0858">Xylan degradation</keyword>
<evidence type="ECO:0000256" key="2">
    <source>
        <dbReference type="ARBA" id="ARBA00007495"/>
    </source>
</evidence>
<dbReference type="InterPro" id="IPR001000">
    <property type="entry name" value="GH10_dom"/>
</dbReference>
<dbReference type="PRINTS" id="PR00134">
    <property type="entry name" value="GLHYDRLASE10"/>
</dbReference>
<evidence type="ECO:0000259" key="11">
    <source>
        <dbReference type="PROSITE" id="PS51760"/>
    </source>
</evidence>
<evidence type="ECO:0000313" key="13">
    <source>
        <dbReference type="Proteomes" id="UP001056255"/>
    </source>
</evidence>
<protein>
    <recommendedName>
        <fullName evidence="10">Beta-xylanase</fullName>
        <ecNumber evidence="10">3.2.1.8</ecNumber>
    </recommendedName>
</protein>
<evidence type="ECO:0000256" key="1">
    <source>
        <dbReference type="ARBA" id="ARBA00000681"/>
    </source>
</evidence>
<evidence type="ECO:0000256" key="3">
    <source>
        <dbReference type="ARBA" id="ARBA00022651"/>
    </source>
</evidence>
<dbReference type="Pfam" id="PF00331">
    <property type="entry name" value="Glyco_hydro_10"/>
    <property type="match status" value="1"/>
</dbReference>
<dbReference type="PROSITE" id="PS51257">
    <property type="entry name" value="PROKAR_LIPOPROTEIN"/>
    <property type="match status" value="1"/>
</dbReference>
<evidence type="ECO:0000256" key="7">
    <source>
        <dbReference type="ARBA" id="ARBA00023295"/>
    </source>
</evidence>
<feature type="domain" description="GH10" evidence="11">
    <location>
        <begin position="117"/>
        <end position="472"/>
    </location>
</feature>
<feature type="active site" description="Nucleophile" evidence="9">
    <location>
        <position position="366"/>
    </location>
</feature>
<evidence type="ECO:0000256" key="10">
    <source>
        <dbReference type="RuleBase" id="RU361174"/>
    </source>
</evidence>
<dbReference type="SMART" id="SM00633">
    <property type="entry name" value="Glyco_10"/>
    <property type="match status" value="1"/>
</dbReference>
<keyword evidence="7 10" id="KW-0326">Glycosidase</keyword>
<dbReference type="RefSeq" id="WP_251881053.1">
    <property type="nucleotide sequence ID" value="NZ_CP082276.1"/>
</dbReference>
<dbReference type="PANTHER" id="PTHR31490">
    <property type="entry name" value="GLYCOSYL HYDROLASE"/>
    <property type="match status" value="1"/>
</dbReference>
<proteinExistence type="inferred from homology"/>
<evidence type="ECO:0000256" key="9">
    <source>
        <dbReference type="PROSITE-ProRule" id="PRU10061"/>
    </source>
</evidence>
<dbReference type="Gene3D" id="2.60.40.3440">
    <property type="match status" value="1"/>
</dbReference>
<dbReference type="InterPro" id="IPR017853">
    <property type="entry name" value="GH"/>
</dbReference>
<organism evidence="12 13">
    <name type="scientific">Grimontia kaedaensis</name>
    <dbReference type="NCBI Taxonomy" id="2872157"/>
    <lineage>
        <taxon>Bacteria</taxon>
        <taxon>Pseudomonadati</taxon>
        <taxon>Pseudomonadota</taxon>
        <taxon>Gammaproteobacteria</taxon>
        <taxon>Vibrionales</taxon>
        <taxon>Vibrionaceae</taxon>
        <taxon>Grimontia</taxon>
    </lineage>
</organism>
<dbReference type="EC" id="3.2.1.8" evidence="10"/>
<evidence type="ECO:0000256" key="4">
    <source>
        <dbReference type="ARBA" id="ARBA00022729"/>
    </source>
</evidence>
<dbReference type="Pfam" id="PF17963">
    <property type="entry name" value="Big_9"/>
    <property type="match status" value="1"/>
</dbReference>
<keyword evidence="6 10" id="KW-0119">Carbohydrate metabolism</keyword>
<keyword evidence="13" id="KW-1185">Reference proteome</keyword>
<keyword evidence="4" id="KW-0732">Signal</keyword>
<name>A0ABY4X0Q8_9GAMM</name>
<evidence type="ECO:0000256" key="5">
    <source>
        <dbReference type="ARBA" id="ARBA00022801"/>
    </source>
</evidence>
<dbReference type="PROSITE" id="PS51760">
    <property type="entry name" value="GH10_2"/>
    <property type="match status" value="1"/>
</dbReference>
<dbReference type="PROSITE" id="PS00591">
    <property type="entry name" value="GH10_1"/>
    <property type="match status" value="1"/>
</dbReference>
<dbReference type="InterPro" id="IPR031158">
    <property type="entry name" value="GH10_AS"/>
</dbReference>
<gene>
    <name evidence="12" type="ORF">K6Q96_24420</name>
</gene>
<dbReference type="PANTHER" id="PTHR31490:SF88">
    <property type="entry name" value="BETA-XYLANASE"/>
    <property type="match status" value="1"/>
</dbReference>
<dbReference type="InterPro" id="IPR044846">
    <property type="entry name" value="GH10"/>
</dbReference>
<comment type="similarity">
    <text evidence="2 10">Belongs to the glycosyl hydrolase 10 (cellulase F) family.</text>
</comment>
<evidence type="ECO:0000313" key="12">
    <source>
        <dbReference type="EMBL" id="USH04849.1"/>
    </source>
</evidence>
<reference evidence="12" key="1">
    <citation type="submission" date="2021-08" db="EMBL/GenBank/DDBJ databases">
        <authorList>
            <person name="Sakaguchi M."/>
            <person name="Kikuchi T."/>
            <person name="Urbanczyk H."/>
        </authorList>
    </citation>
    <scope>NUCLEOTIDE SEQUENCE</scope>
    <source>
        <strain evidence="12">020920N</strain>
    </source>
</reference>
<dbReference type="Proteomes" id="UP001056255">
    <property type="component" value="Chromosome II"/>
</dbReference>
<dbReference type="Gene3D" id="3.20.20.80">
    <property type="entry name" value="Glycosidases"/>
    <property type="match status" value="1"/>
</dbReference>
<dbReference type="EMBL" id="CP082276">
    <property type="protein sequence ID" value="USH04849.1"/>
    <property type="molecule type" value="Genomic_DNA"/>
</dbReference>
<evidence type="ECO:0000256" key="6">
    <source>
        <dbReference type="ARBA" id="ARBA00023277"/>
    </source>
</evidence>
<sequence length="476" mass="53964">MSQKSYALKPTLSTLLLLIAIFMLQGCMPEAKNDEHVVLADSKKLFTLHATDKDPNHQNSLTYRIIQYPKFGNATLNKNKVTYQPAKGFIGLDSIEFVASDGIDTSAPATVTLKVGPSEKHGLQDFVDYDFLVGAAFNDKFVDDDKYKNVFSREFNVLTPENAFKPTSLISSDGSYHFDTADKIMDFASSNGISVRGHTLLWHQSVINGINAKTKPEEVERIIDEYIEKVVGRYAGRVYAWDVANEITGSYLEQKFIPDSVSPVDSRFRNSIYMKKLGKNYLAKVINKVKEVDPSTKVFINDYLVADLGEKSNNLFSIIKELIDDGVPIDGVGFQMHAFMQNPKWDDMIKNMKRYDELGIEVSITELDISSIDPQDYAKLIPYGTTAVTDIIQGKFNIGWDFPSIFGVLRPSDEQKRLYFEWPRVCYVSPNCNSVTVWGVEDSNSWLWDFTKPLLFTPSYDRKHVYYEFGRAVSTE</sequence>
<keyword evidence="5 10" id="KW-0378">Hydrolase</keyword>
<comment type="catalytic activity">
    <reaction evidence="1 10">
        <text>Endohydrolysis of (1-&gt;4)-beta-D-xylosidic linkages in xylans.</text>
        <dbReference type="EC" id="3.2.1.8"/>
    </reaction>
</comment>
<accession>A0ABY4X0Q8</accession>